<keyword evidence="5 10" id="KW-0812">Transmembrane</keyword>
<dbReference type="InterPro" id="IPR002524">
    <property type="entry name" value="Cation_efflux"/>
</dbReference>
<feature type="transmembrane region" description="Helical" evidence="10">
    <location>
        <begin position="42"/>
        <end position="66"/>
    </location>
</feature>
<keyword evidence="6" id="KW-0862">Zinc</keyword>
<evidence type="ECO:0000256" key="3">
    <source>
        <dbReference type="ARBA" id="ARBA00022448"/>
    </source>
</evidence>
<dbReference type="Proteomes" id="UP001180020">
    <property type="component" value="Unassembled WGS sequence"/>
</dbReference>
<evidence type="ECO:0000313" key="14">
    <source>
        <dbReference type="Proteomes" id="UP001180020"/>
    </source>
</evidence>
<evidence type="ECO:0000256" key="1">
    <source>
        <dbReference type="ARBA" id="ARBA00004128"/>
    </source>
</evidence>
<evidence type="ECO:0000259" key="12">
    <source>
        <dbReference type="Pfam" id="PF16916"/>
    </source>
</evidence>
<keyword evidence="8" id="KW-0406">Ion transport</keyword>
<keyword evidence="6" id="KW-0864">Zinc transport</keyword>
<accession>A0AAV9DB75</accession>
<evidence type="ECO:0000313" key="13">
    <source>
        <dbReference type="EMBL" id="KAK1298104.1"/>
    </source>
</evidence>
<reference evidence="13" key="2">
    <citation type="submission" date="2023-06" db="EMBL/GenBank/DDBJ databases">
        <authorList>
            <person name="Ma L."/>
            <person name="Liu K.-W."/>
            <person name="Li Z."/>
            <person name="Hsiao Y.-Y."/>
            <person name="Qi Y."/>
            <person name="Fu T."/>
            <person name="Tang G."/>
            <person name="Zhang D."/>
            <person name="Sun W.-H."/>
            <person name="Liu D.-K."/>
            <person name="Li Y."/>
            <person name="Chen G.-Z."/>
            <person name="Liu X.-D."/>
            <person name="Liao X.-Y."/>
            <person name="Jiang Y.-T."/>
            <person name="Yu X."/>
            <person name="Hao Y."/>
            <person name="Huang J."/>
            <person name="Zhao X.-W."/>
            <person name="Ke S."/>
            <person name="Chen Y.-Y."/>
            <person name="Wu W.-L."/>
            <person name="Hsu J.-L."/>
            <person name="Lin Y.-F."/>
            <person name="Huang M.-D."/>
            <person name="Li C.-Y."/>
            <person name="Huang L."/>
            <person name="Wang Z.-W."/>
            <person name="Zhao X."/>
            <person name="Zhong W.-Y."/>
            <person name="Peng D.-H."/>
            <person name="Ahmad S."/>
            <person name="Lan S."/>
            <person name="Zhang J.-S."/>
            <person name="Tsai W.-C."/>
            <person name="Van De Peer Y."/>
            <person name="Liu Z.-J."/>
        </authorList>
    </citation>
    <scope>NUCLEOTIDE SEQUENCE</scope>
    <source>
        <strain evidence="13">CP</strain>
        <tissue evidence="13">Leaves</tissue>
    </source>
</reference>
<dbReference type="NCBIfam" id="TIGR01297">
    <property type="entry name" value="CDF"/>
    <property type="match status" value="1"/>
</dbReference>
<keyword evidence="9 10" id="KW-0472">Membrane</keyword>
<reference evidence="13" key="1">
    <citation type="journal article" date="2023" name="Nat. Commun.">
        <title>Diploid and tetraploid genomes of Acorus and the evolution of monocots.</title>
        <authorList>
            <person name="Ma L."/>
            <person name="Liu K.W."/>
            <person name="Li Z."/>
            <person name="Hsiao Y.Y."/>
            <person name="Qi Y."/>
            <person name="Fu T."/>
            <person name="Tang G.D."/>
            <person name="Zhang D."/>
            <person name="Sun W.H."/>
            <person name="Liu D.K."/>
            <person name="Li Y."/>
            <person name="Chen G.Z."/>
            <person name="Liu X.D."/>
            <person name="Liao X.Y."/>
            <person name="Jiang Y.T."/>
            <person name="Yu X."/>
            <person name="Hao Y."/>
            <person name="Huang J."/>
            <person name="Zhao X.W."/>
            <person name="Ke S."/>
            <person name="Chen Y.Y."/>
            <person name="Wu W.L."/>
            <person name="Hsu J.L."/>
            <person name="Lin Y.F."/>
            <person name="Huang M.D."/>
            <person name="Li C.Y."/>
            <person name="Huang L."/>
            <person name="Wang Z.W."/>
            <person name="Zhao X."/>
            <person name="Zhong W.Y."/>
            <person name="Peng D.H."/>
            <person name="Ahmad S."/>
            <person name="Lan S."/>
            <person name="Zhang J.S."/>
            <person name="Tsai W.C."/>
            <person name="Van de Peer Y."/>
            <person name="Liu Z.J."/>
        </authorList>
    </citation>
    <scope>NUCLEOTIDE SEQUENCE</scope>
    <source>
        <strain evidence="13">CP</strain>
    </source>
</reference>
<sequence length="343" mass="37457">MELEISTGTPSEVPGKPRTRAFAMEGARGADHRERSQSARKLWGALVLCILFMVVATIGGIAANSLAILTDAAHLMTDVLCFAVSLFAIRASGWDATPNRSYGYSRVEVLSALASIQLIWFVVVCLIYESVGRFFRDGGVVNGKLMFATSAFGFVVNFVMAIWLDHGHNYDQDHSHSHECGKNASLVSGSREGVKTQKNLNLVAANLHVWADLFQSFGVMIGGAVIWTRPDWLIVDLICTFGFSVLVLCTTRHMLVRVLDVLMESAPDEIDVVALERGLKSLEGVCDVHDLHVCSISVGRVALACHVMVAPDAADAGDIHLRIRDYLEEKYGISHVTVQVELD</sequence>
<dbReference type="InterPro" id="IPR036837">
    <property type="entry name" value="Cation_efflux_CTD_sf"/>
</dbReference>
<evidence type="ECO:0000256" key="8">
    <source>
        <dbReference type="ARBA" id="ARBA00023065"/>
    </source>
</evidence>
<feature type="transmembrane region" description="Helical" evidence="10">
    <location>
        <begin position="200"/>
        <end position="226"/>
    </location>
</feature>
<protein>
    <submittedName>
        <fullName evidence="13">Metal tolerance protein 1</fullName>
    </submittedName>
</protein>
<keyword evidence="4" id="KW-0926">Vacuole</keyword>
<comment type="subcellular location">
    <subcellularLocation>
        <location evidence="1">Vacuole membrane</location>
        <topology evidence="1">Multi-pass membrane protein</topology>
    </subcellularLocation>
</comment>
<evidence type="ECO:0000256" key="9">
    <source>
        <dbReference type="ARBA" id="ARBA00023136"/>
    </source>
</evidence>
<evidence type="ECO:0000256" key="10">
    <source>
        <dbReference type="SAM" id="Phobius"/>
    </source>
</evidence>
<feature type="transmembrane region" description="Helical" evidence="10">
    <location>
        <begin position="109"/>
        <end position="131"/>
    </location>
</feature>
<feature type="transmembrane region" description="Helical" evidence="10">
    <location>
        <begin position="232"/>
        <end position="249"/>
    </location>
</feature>
<dbReference type="AlphaFoldDB" id="A0AAV9DB75"/>
<evidence type="ECO:0000259" key="11">
    <source>
        <dbReference type="Pfam" id="PF01545"/>
    </source>
</evidence>
<evidence type="ECO:0000256" key="4">
    <source>
        <dbReference type="ARBA" id="ARBA00022554"/>
    </source>
</evidence>
<dbReference type="SUPFAM" id="SSF160240">
    <property type="entry name" value="Cation efflux protein cytoplasmic domain-like"/>
    <property type="match status" value="1"/>
</dbReference>
<dbReference type="GO" id="GO:0005774">
    <property type="term" value="C:vacuolar membrane"/>
    <property type="evidence" value="ECO:0007669"/>
    <property type="project" value="UniProtKB-SubCell"/>
</dbReference>
<proteinExistence type="inferred from homology"/>
<gene>
    <name evidence="13" type="primary">MTP1</name>
    <name evidence="13" type="ORF">QJS10_CPB14g00735</name>
</gene>
<dbReference type="Pfam" id="PF16916">
    <property type="entry name" value="ZT_dimer"/>
    <property type="match status" value="1"/>
</dbReference>
<feature type="domain" description="Cation efflux protein cytoplasmic" evidence="12">
    <location>
        <begin position="267"/>
        <end position="341"/>
    </location>
</feature>
<dbReference type="InterPro" id="IPR058533">
    <property type="entry name" value="Cation_efflux_TM"/>
</dbReference>
<feature type="transmembrane region" description="Helical" evidence="10">
    <location>
        <begin position="143"/>
        <end position="164"/>
    </location>
</feature>
<dbReference type="GO" id="GO:0005886">
    <property type="term" value="C:plasma membrane"/>
    <property type="evidence" value="ECO:0007669"/>
    <property type="project" value="TreeGrafter"/>
</dbReference>
<dbReference type="Pfam" id="PF01545">
    <property type="entry name" value="Cation_efflux"/>
    <property type="match status" value="1"/>
</dbReference>
<evidence type="ECO:0000256" key="7">
    <source>
        <dbReference type="ARBA" id="ARBA00022989"/>
    </source>
</evidence>
<feature type="domain" description="Cation efflux protein transmembrane" evidence="11">
    <location>
        <begin position="45"/>
        <end position="263"/>
    </location>
</feature>
<keyword evidence="7 10" id="KW-1133">Transmembrane helix</keyword>
<dbReference type="InterPro" id="IPR027470">
    <property type="entry name" value="Cation_efflux_CTD"/>
</dbReference>
<dbReference type="InterPro" id="IPR027469">
    <property type="entry name" value="Cation_efflux_TMD_sf"/>
</dbReference>
<organism evidence="13 14">
    <name type="scientific">Acorus calamus</name>
    <name type="common">Sweet flag</name>
    <dbReference type="NCBI Taxonomy" id="4465"/>
    <lineage>
        <taxon>Eukaryota</taxon>
        <taxon>Viridiplantae</taxon>
        <taxon>Streptophyta</taxon>
        <taxon>Embryophyta</taxon>
        <taxon>Tracheophyta</taxon>
        <taxon>Spermatophyta</taxon>
        <taxon>Magnoliopsida</taxon>
        <taxon>Liliopsida</taxon>
        <taxon>Acoraceae</taxon>
        <taxon>Acorus</taxon>
    </lineage>
</organism>
<evidence type="ECO:0000256" key="2">
    <source>
        <dbReference type="ARBA" id="ARBA00008873"/>
    </source>
</evidence>
<dbReference type="Gene3D" id="1.20.1510.10">
    <property type="entry name" value="Cation efflux protein transmembrane domain"/>
    <property type="match status" value="1"/>
</dbReference>
<dbReference type="PANTHER" id="PTHR11562:SF54">
    <property type="entry name" value="METAL TOLERANCE PROTEIN B"/>
    <property type="match status" value="1"/>
</dbReference>
<keyword evidence="3" id="KW-0813">Transport</keyword>
<dbReference type="PANTHER" id="PTHR11562">
    <property type="entry name" value="CATION EFFLUX PROTEIN/ ZINC TRANSPORTER"/>
    <property type="match status" value="1"/>
</dbReference>
<name>A0AAV9DB75_ACOCL</name>
<comment type="caution">
    <text evidence="13">The sequence shown here is derived from an EMBL/GenBank/DDBJ whole genome shotgun (WGS) entry which is preliminary data.</text>
</comment>
<dbReference type="GO" id="GO:0005385">
    <property type="term" value="F:zinc ion transmembrane transporter activity"/>
    <property type="evidence" value="ECO:0007669"/>
    <property type="project" value="TreeGrafter"/>
</dbReference>
<dbReference type="EMBL" id="JAUJYO010000014">
    <property type="protein sequence ID" value="KAK1298104.1"/>
    <property type="molecule type" value="Genomic_DNA"/>
</dbReference>
<evidence type="ECO:0000256" key="6">
    <source>
        <dbReference type="ARBA" id="ARBA00022906"/>
    </source>
</evidence>
<evidence type="ECO:0000256" key="5">
    <source>
        <dbReference type="ARBA" id="ARBA00022692"/>
    </source>
</evidence>
<dbReference type="SUPFAM" id="SSF161111">
    <property type="entry name" value="Cation efflux protein transmembrane domain-like"/>
    <property type="match status" value="1"/>
</dbReference>
<comment type="similarity">
    <text evidence="2">Belongs to the cation diffusion facilitator (CDF) transporter (TC 2.A.4) family. SLC30A subfamily.</text>
</comment>
<keyword evidence="14" id="KW-1185">Reference proteome</keyword>
<feature type="transmembrane region" description="Helical" evidence="10">
    <location>
        <begin position="72"/>
        <end position="89"/>
    </location>
</feature>
<dbReference type="InterPro" id="IPR050681">
    <property type="entry name" value="CDF/SLC30A"/>
</dbReference>